<dbReference type="CDD" id="cd15482">
    <property type="entry name" value="Sialidase_non-viral"/>
    <property type="match status" value="1"/>
</dbReference>
<evidence type="ECO:0000256" key="1">
    <source>
        <dbReference type="SAM" id="MobiDB-lite"/>
    </source>
</evidence>
<dbReference type="STRING" id="504797.SAMN05421678_113197"/>
<name>A0A1I2Y4R9_9ACTN</name>
<evidence type="ECO:0000313" key="6">
    <source>
        <dbReference type="Proteomes" id="UP000533017"/>
    </source>
</evidence>
<dbReference type="PANTHER" id="PTHR43752">
    <property type="entry name" value="BNR/ASP-BOX REPEAT FAMILY PROTEIN"/>
    <property type="match status" value="1"/>
</dbReference>
<dbReference type="AlphaFoldDB" id="A0A1I2Y4R9"/>
<dbReference type="Pfam" id="PF13088">
    <property type="entry name" value="BNR_2"/>
    <property type="match status" value="1"/>
</dbReference>
<dbReference type="SUPFAM" id="SSF50939">
    <property type="entry name" value="Sialidases"/>
    <property type="match status" value="1"/>
</dbReference>
<dbReference type="InterPro" id="IPR036278">
    <property type="entry name" value="Sialidase_sf"/>
</dbReference>
<accession>A0A1I2Y4R9</accession>
<reference evidence="3 6" key="2">
    <citation type="submission" date="2020-07" db="EMBL/GenBank/DDBJ databases">
        <title>Sequencing the genomes of 1000 actinobacteria strains.</title>
        <authorList>
            <person name="Klenk H.-P."/>
        </authorList>
    </citation>
    <scope>NUCLEOTIDE SEQUENCE [LARGE SCALE GENOMIC DNA]</scope>
    <source>
        <strain evidence="3 6">DSM 45117</strain>
    </source>
</reference>
<dbReference type="Proteomes" id="UP000199052">
    <property type="component" value="Unassembled WGS sequence"/>
</dbReference>
<reference evidence="4 5" key="1">
    <citation type="submission" date="2016-10" db="EMBL/GenBank/DDBJ databases">
        <authorList>
            <person name="de Groot N.N."/>
        </authorList>
    </citation>
    <scope>NUCLEOTIDE SEQUENCE [LARGE SCALE GENOMIC DNA]</scope>
    <source>
        <strain evidence="4 5">CPCC 202808</strain>
    </source>
</reference>
<dbReference type="PANTHER" id="PTHR43752:SF2">
    <property type="entry name" value="BNR_ASP-BOX REPEAT FAMILY PROTEIN"/>
    <property type="match status" value="1"/>
</dbReference>
<protein>
    <submittedName>
        <fullName evidence="3 4">Neuraminidase</fullName>
    </submittedName>
</protein>
<feature type="region of interest" description="Disordered" evidence="1">
    <location>
        <begin position="298"/>
        <end position="319"/>
    </location>
</feature>
<dbReference type="Proteomes" id="UP000533017">
    <property type="component" value="Unassembled WGS sequence"/>
</dbReference>
<gene>
    <name evidence="3" type="ORF">FHR37_006169</name>
    <name evidence="4" type="ORF">SAMN05421678_113197</name>
</gene>
<dbReference type="Gene3D" id="2.120.10.10">
    <property type="match status" value="1"/>
</dbReference>
<evidence type="ECO:0000313" key="4">
    <source>
        <dbReference type="EMBL" id="SFH20349.1"/>
    </source>
</evidence>
<organism evidence="4 5">
    <name type="scientific">Actinopolymorpha cephalotaxi</name>
    <dbReference type="NCBI Taxonomy" id="504797"/>
    <lineage>
        <taxon>Bacteria</taxon>
        <taxon>Bacillati</taxon>
        <taxon>Actinomycetota</taxon>
        <taxon>Actinomycetes</taxon>
        <taxon>Propionibacteriales</taxon>
        <taxon>Actinopolymorphaceae</taxon>
        <taxon>Actinopolymorpha</taxon>
    </lineage>
</organism>
<dbReference type="RefSeq" id="WP_202818264.1">
    <property type="nucleotide sequence ID" value="NZ_FOOI01000013.1"/>
</dbReference>
<sequence>MTGPEATGPEAQARVEREFVVRDDPRFAACHASTVLLLPDGPLVAWFGGSREGADDVAIWLARRTPEGWSRPERVAGEDGLPHWNPVLFAPPWGGAGEVWLFYKVGRQIPAWRTRVVVSGDGGRTWSAPRELVPGDEGGRGPVKNKPIVLADGGWLAPASIERSDTWDAFADLSYDRGRSWQRGEFVPVDHAAFPGKGIIQPTVWESAPGRVHMLVRSSSGWVCRSDSADGGRTWSPVTPTSLPNNNSGIDLAPLPDGRLVCVHNPVGRSWGVRTPLTAAISADNGHTWHHWATLDDAPALDDAGPTGAAGDPGEQNVEEREFSYPAAVTDGEGITVTWTWRRRGIRSARLTPQDA</sequence>
<evidence type="ECO:0000313" key="5">
    <source>
        <dbReference type="Proteomes" id="UP000199052"/>
    </source>
</evidence>
<keyword evidence="6" id="KW-1185">Reference proteome</keyword>
<evidence type="ECO:0000259" key="2">
    <source>
        <dbReference type="Pfam" id="PF13088"/>
    </source>
</evidence>
<dbReference type="EMBL" id="FOOI01000013">
    <property type="protein sequence ID" value="SFH20349.1"/>
    <property type="molecule type" value="Genomic_DNA"/>
</dbReference>
<dbReference type="EMBL" id="JACBZA010000001">
    <property type="protein sequence ID" value="NYH87318.1"/>
    <property type="molecule type" value="Genomic_DNA"/>
</dbReference>
<dbReference type="InterPro" id="IPR011040">
    <property type="entry name" value="Sialidase"/>
</dbReference>
<evidence type="ECO:0000313" key="3">
    <source>
        <dbReference type="EMBL" id="NYH87318.1"/>
    </source>
</evidence>
<feature type="compositionally biased region" description="Low complexity" evidence="1">
    <location>
        <begin position="298"/>
        <end position="314"/>
    </location>
</feature>
<proteinExistence type="predicted"/>
<feature type="domain" description="Sialidase" evidence="2">
    <location>
        <begin position="43"/>
        <end position="334"/>
    </location>
</feature>